<evidence type="ECO:0000256" key="1">
    <source>
        <dbReference type="SAM" id="SignalP"/>
    </source>
</evidence>
<dbReference type="EMBL" id="CP123872">
    <property type="protein sequence ID" value="WND01923.1"/>
    <property type="molecule type" value="Genomic_DNA"/>
</dbReference>
<organism evidence="2 3">
    <name type="scientific">Temperatibacter marinus</name>
    <dbReference type="NCBI Taxonomy" id="1456591"/>
    <lineage>
        <taxon>Bacteria</taxon>
        <taxon>Pseudomonadati</taxon>
        <taxon>Pseudomonadota</taxon>
        <taxon>Alphaproteobacteria</taxon>
        <taxon>Kordiimonadales</taxon>
        <taxon>Temperatibacteraceae</taxon>
        <taxon>Temperatibacter</taxon>
    </lineage>
</organism>
<dbReference type="Gene3D" id="2.60.120.1140">
    <property type="entry name" value="Protein of unknown function DUF192"/>
    <property type="match status" value="1"/>
</dbReference>
<proteinExistence type="predicted"/>
<feature type="signal peptide" evidence="1">
    <location>
        <begin position="1"/>
        <end position="31"/>
    </location>
</feature>
<sequence length="165" mass="19104">MAFFIGSFMQHSMRLFFALSLLCINSFFVQAQEKESYFPLTVKTAEKEVTFQVRLALDRETRAQGLMYVKEMPDTEGMLFIYPNESKRSFWMRNTYISLDIIYIKRNGRIDSIQKNVPTLNDDSRPSEGKVMSVLEIKGGLSDKLGIKVGDTIKVPLSWRLKAQW</sequence>
<evidence type="ECO:0000313" key="2">
    <source>
        <dbReference type="EMBL" id="WND01923.1"/>
    </source>
</evidence>
<dbReference type="Pfam" id="PF02643">
    <property type="entry name" value="DUF192"/>
    <property type="match status" value="1"/>
</dbReference>
<dbReference type="RefSeq" id="WP_310797753.1">
    <property type="nucleotide sequence ID" value="NZ_CP123872.1"/>
</dbReference>
<dbReference type="InterPro" id="IPR003795">
    <property type="entry name" value="DUF192"/>
</dbReference>
<keyword evidence="1" id="KW-0732">Signal</keyword>
<evidence type="ECO:0000313" key="3">
    <source>
        <dbReference type="Proteomes" id="UP001268683"/>
    </source>
</evidence>
<dbReference type="AlphaFoldDB" id="A0AA52EF36"/>
<dbReference type="PANTHER" id="PTHR37953">
    <property type="entry name" value="UPF0127 PROTEIN MJ1496"/>
    <property type="match status" value="1"/>
</dbReference>
<dbReference type="KEGG" id="tmk:QGN29_10210"/>
<accession>A0AA52EF36</accession>
<feature type="chain" id="PRO_5041318903" evidence="1">
    <location>
        <begin position="32"/>
        <end position="165"/>
    </location>
</feature>
<keyword evidence="3" id="KW-1185">Reference proteome</keyword>
<dbReference type="InterPro" id="IPR038695">
    <property type="entry name" value="Saro_0823-like_sf"/>
</dbReference>
<reference evidence="2" key="1">
    <citation type="submission" date="2023-04" db="EMBL/GenBank/DDBJ databases">
        <title>Complete genome sequence of Temperatibacter marinus.</title>
        <authorList>
            <person name="Rong J.-C."/>
            <person name="Yi M.-L."/>
            <person name="Zhao Q."/>
        </authorList>
    </citation>
    <scope>NUCLEOTIDE SEQUENCE</scope>
    <source>
        <strain evidence="2">NBRC 110045</strain>
    </source>
</reference>
<dbReference type="Proteomes" id="UP001268683">
    <property type="component" value="Chromosome"/>
</dbReference>
<protein>
    <submittedName>
        <fullName evidence="2">DUF192 domain-containing protein</fullName>
    </submittedName>
</protein>
<dbReference type="PANTHER" id="PTHR37953:SF1">
    <property type="entry name" value="UPF0127 PROTEIN MJ1496"/>
    <property type="match status" value="1"/>
</dbReference>
<name>A0AA52EF36_9PROT</name>
<gene>
    <name evidence="2" type="ORF">QGN29_10210</name>
</gene>